<feature type="transmembrane region" description="Helical" evidence="1">
    <location>
        <begin position="17"/>
        <end position="40"/>
    </location>
</feature>
<proteinExistence type="predicted"/>
<keyword evidence="1" id="KW-0812">Transmembrane</keyword>
<sequence>MFDPDSINALVSFDVTIFLQFLALLVVAGPLAFRSIAWLYNWERRAKNGVHHFQDAAQLVGYAYIVFTLGNYTHTLSRWTVLGYGVGILGWGLLGELPFMKVSLPTWRTWSWGAWVMNLTAAGIVMGFGVVHFNWADQDQTLGPLYLSGLLVATGFVWLGVLVSTYETRYAIPWRTHRHGRNPQHPLGQYQSLAAAGVSTNSNAAVPLPSPPPKPIGHFTESTWAKLWWAINPWRNFWARYKAWQTEDPNPRLLEPHRIHLHHWQIFYILAFFTRFSNPVSQVCAGLALGISGHGIAAYGFDPLLEVGN</sequence>
<feature type="transmembrane region" description="Helical" evidence="1">
    <location>
        <begin position="81"/>
        <end position="100"/>
    </location>
</feature>
<name>A0A4P9ZWM3_9FUNG</name>
<dbReference type="EMBL" id="ML002454">
    <property type="protein sequence ID" value="RKP37728.1"/>
    <property type="molecule type" value="Genomic_DNA"/>
</dbReference>
<keyword evidence="3" id="KW-1185">Reference proteome</keyword>
<feature type="transmembrane region" description="Helical" evidence="1">
    <location>
        <begin position="145"/>
        <end position="166"/>
    </location>
</feature>
<feature type="transmembrane region" description="Helical" evidence="1">
    <location>
        <begin position="112"/>
        <end position="133"/>
    </location>
</feature>
<evidence type="ECO:0000313" key="3">
    <source>
        <dbReference type="Proteomes" id="UP000268162"/>
    </source>
</evidence>
<keyword evidence="1" id="KW-1133">Transmembrane helix</keyword>
<dbReference type="Proteomes" id="UP000268162">
    <property type="component" value="Unassembled WGS sequence"/>
</dbReference>
<dbReference type="AlphaFoldDB" id="A0A4P9ZWM3"/>
<organism evidence="2 3">
    <name type="scientific">Dimargaris cristalligena</name>
    <dbReference type="NCBI Taxonomy" id="215637"/>
    <lineage>
        <taxon>Eukaryota</taxon>
        <taxon>Fungi</taxon>
        <taxon>Fungi incertae sedis</taxon>
        <taxon>Zoopagomycota</taxon>
        <taxon>Kickxellomycotina</taxon>
        <taxon>Dimargaritomycetes</taxon>
        <taxon>Dimargaritales</taxon>
        <taxon>Dimargaritaceae</taxon>
        <taxon>Dimargaris</taxon>
    </lineage>
</organism>
<evidence type="ECO:0000256" key="1">
    <source>
        <dbReference type="SAM" id="Phobius"/>
    </source>
</evidence>
<reference evidence="3" key="1">
    <citation type="journal article" date="2018" name="Nat. Microbiol.">
        <title>Leveraging single-cell genomics to expand the fungal tree of life.</title>
        <authorList>
            <person name="Ahrendt S.R."/>
            <person name="Quandt C.A."/>
            <person name="Ciobanu D."/>
            <person name="Clum A."/>
            <person name="Salamov A."/>
            <person name="Andreopoulos B."/>
            <person name="Cheng J.F."/>
            <person name="Woyke T."/>
            <person name="Pelin A."/>
            <person name="Henrissat B."/>
            <person name="Reynolds N.K."/>
            <person name="Benny G.L."/>
            <person name="Smith M.E."/>
            <person name="James T.Y."/>
            <person name="Grigoriev I.V."/>
        </authorList>
    </citation>
    <scope>NUCLEOTIDE SEQUENCE [LARGE SCALE GENOMIC DNA]</scope>
    <source>
        <strain evidence="3">RSA 468</strain>
    </source>
</reference>
<accession>A0A4P9ZWM3</accession>
<keyword evidence="1" id="KW-0472">Membrane</keyword>
<protein>
    <submittedName>
        <fullName evidence="2">Uncharacterized protein</fullName>
    </submittedName>
</protein>
<evidence type="ECO:0000313" key="2">
    <source>
        <dbReference type="EMBL" id="RKP37728.1"/>
    </source>
</evidence>
<gene>
    <name evidence="2" type="ORF">BJ085DRAFT_38157</name>
</gene>